<feature type="region of interest" description="Disordered" evidence="1">
    <location>
        <begin position="88"/>
        <end position="110"/>
    </location>
</feature>
<evidence type="ECO:0000313" key="3">
    <source>
        <dbReference type="Proteomes" id="UP000579531"/>
    </source>
</evidence>
<proteinExistence type="predicted"/>
<evidence type="ECO:0000313" key="2">
    <source>
        <dbReference type="EMBL" id="MBB5809740.1"/>
    </source>
</evidence>
<feature type="region of interest" description="Disordered" evidence="1">
    <location>
        <begin position="1"/>
        <end position="23"/>
    </location>
</feature>
<evidence type="ECO:0000256" key="1">
    <source>
        <dbReference type="SAM" id="MobiDB-lite"/>
    </source>
</evidence>
<accession>A0AA89TR30</accession>
<sequence length="134" mass="14589">MTEQGEHDKRLGPRGDLAPAGAELLAPPAYQAGDEFDGPLRHGEPNLVDSIASALDGAVSLHTRTNSRRGPSRYGGNRLVRCLPRRSARQVAPRSGPFQPAPVSEFAQQAADRLDLARSASLHRSRHRARTRPR</sequence>
<gene>
    <name evidence="2" type="ORF">HNR72_000768</name>
</gene>
<comment type="caution">
    <text evidence="2">The sequence shown here is derived from an EMBL/GenBank/DDBJ whole genome shotgun (WGS) entry which is preliminary data.</text>
</comment>
<name>A0AA89TR30_STRCU</name>
<dbReference type="AlphaFoldDB" id="A0AA89TR30"/>
<dbReference type="EMBL" id="JACHLX010000001">
    <property type="protein sequence ID" value="MBB5809740.1"/>
    <property type="molecule type" value="Genomic_DNA"/>
</dbReference>
<organism evidence="2 3">
    <name type="scientific">Streptomyces collinus</name>
    <dbReference type="NCBI Taxonomy" id="42684"/>
    <lineage>
        <taxon>Bacteria</taxon>
        <taxon>Bacillati</taxon>
        <taxon>Actinomycetota</taxon>
        <taxon>Actinomycetes</taxon>
        <taxon>Kitasatosporales</taxon>
        <taxon>Streptomycetaceae</taxon>
        <taxon>Streptomyces</taxon>
    </lineage>
</organism>
<keyword evidence="3" id="KW-1185">Reference proteome</keyword>
<reference evidence="2 3" key="1">
    <citation type="submission" date="2020-08" db="EMBL/GenBank/DDBJ databases">
        <title>Sequencing the genomes of 1000 actinobacteria strains.</title>
        <authorList>
            <person name="Klenk H.-P."/>
        </authorList>
    </citation>
    <scope>NUCLEOTIDE SEQUENCE [LARGE SCALE GENOMIC DNA]</scope>
    <source>
        <strain evidence="2 3">DSM 40129</strain>
    </source>
</reference>
<dbReference type="Proteomes" id="UP000579531">
    <property type="component" value="Unassembled WGS sequence"/>
</dbReference>
<feature type="compositionally biased region" description="Basic and acidic residues" evidence="1">
    <location>
        <begin position="1"/>
        <end position="13"/>
    </location>
</feature>
<protein>
    <submittedName>
        <fullName evidence="2">Uncharacterized protein</fullName>
    </submittedName>
</protein>